<dbReference type="PANTHER" id="PTHR19288">
    <property type="entry name" value="4-NITROPHENYLPHOSPHATASE-RELATED"/>
    <property type="match status" value="1"/>
</dbReference>
<dbReference type="Proteomes" id="UP000007014">
    <property type="component" value="Chromosome 3"/>
</dbReference>
<protein>
    <submittedName>
        <fullName evidence="2">Uncharacterized protein</fullName>
    </submittedName>
</protein>
<dbReference type="OMA" id="ILCDVWG"/>
<dbReference type="STRING" id="280699.M1VEQ1"/>
<dbReference type="GO" id="GO:0009507">
    <property type="term" value="C:chloroplast"/>
    <property type="evidence" value="ECO:0007669"/>
    <property type="project" value="TreeGrafter"/>
</dbReference>
<dbReference type="OrthoDB" id="426235at2759"/>
<organism evidence="2 3">
    <name type="scientific">Cyanidioschyzon merolae (strain NIES-3377 / 10D)</name>
    <name type="common">Unicellular red alga</name>
    <dbReference type="NCBI Taxonomy" id="280699"/>
    <lineage>
        <taxon>Eukaryota</taxon>
        <taxon>Rhodophyta</taxon>
        <taxon>Bangiophyceae</taxon>
        <taxon>Cyanidiales</taxon>
        <taxon>Cyanidiaceae</taxon>
        <taxon>Cyanidioschyzon</taxon>
    </lineage>
</organism>
<dbReference type="InterPro" id="IPR006357">
    <property type="entry name" value="HAD-SF_hydro_IIA"/>
</dbReference>
<dbReference type="GO" id="GO:0016791">
    <property type="term" value="F:phosphatase activity"/>
    <property type="evidence" value="ECO:0007669"/>
    <property type="project" value="TreeGrafter"/>
</dbReference>
<dbReference type="RefSeq" id="XP_005535284.1">
    <property type="nucleotide sequence ID" value="XM_005535227.1"/>
</dbReference>
<proteinExistence type="predicted"/>
<dbReference type="SUPFAM" id="SSF56784">
    <property type="entry name" value="HAD-like"/>
    <property type="match status" value="1"/>
</dbReference>
<evidence type="ECO:0000313" key="2">
    <source>
        <dbReference type="EMBL" id="BAM78998.1"/>
    </source>
</evidence>
<accession>M1VEQ1</accession>
<gene>
    <name evidence="2" type="ORF">CYME_CMC057C</name>
</gene>
<feature type="transmembrane region" description="Helical" evidence="1">
    <location>
        <begin position="43"/>
        <end position="62"/>
    </location>
</feature>
<dbReference type="AlphaFoldDB" id="M1VEQ1"/>
<dbReference type="eggNOG" id="ENOG502QU6A">
    <property type="taxonomic scope" value="Eukaryota"/>
</dbReference>
<evidence type="ECO:0000313" key="3">
    <source>
        <dbReference type="Proteomes" id="UP000007014"/>
    </source>
</evidence>
<dbReference type="Gramene" id="CMC057CT">
    <property type="protein sequence ID" value="CMC057CT"/>
    <property type="gene ID" value="CMC057C"/>
</dbReference>
<dbReference type="Gene3D" id="3.40.50.1000">
    <property type="entry name" value="HAD superfamily/HAD-like"/>
    <property type="match status" value="2"/>
</dbReference>
<keyword evidence="1" id="KW-0472">Membrane</keyword>
<name>M1VEQ1_CYAM1</name>
<reference evidence="2 3" key="2">
    <citation type="journal article" date="2007" name="BMC Biol.">
        <title>A 100%-complete sequence reveals unusually simple genomic features in the hot-spring red alga Cyanidioschyzon merolae.</title>
        <authorList>
            <person name="Nozaki H."/>
            <person name="Takano H."/>
            <person name="Misumi O."/>
            <person name="Terasawa K."/>
            <person name="Matsuzaki M."/>
            <person name="Maruyama S."/>
            <person name="Nishida K."/>
            <person name="Yagisawa F."/>
            <person name="Yoshida Y."/>
            <person name="Fujiwara T."/>
            <person name="Takio S."/>
            <person name="Tamura K."/>
            <person name="Chung S.J."/>
            <person name="Nakamura S."/>
            <person name="Kuroiwa H."/>
            <person name="Tanaka K."/>
            <person name="Sato N."/>
            <person name="Kuroiwa T."/>
        </authorList>
    </citation>
    <scope>NUCLEOTIDE SEQUENCE [LARGE SCALE GENOMIC DNA]</scope>
    <source>
        <strain evidence="2 3">10D</strain>
    </source>
</reference>
<dbReference type="GeneID" id="16992442"/>
<dbReference type="EMBL" id="AP006485">
    <property type="protein sequence ID" value="BAM78998.1"/>
    <property type="molecule type" value="Genomic_DNA"/>
</dbReference>
<dbReference type="InterPro" id="IPR036412">
    <property type="entry name" value="HAD-like_sf"/>
</dbReference>
<dbReference type="PANTHER" id="PTHR19288:SF90">
    <property type="entry name" value="OS08G0542600 PROTEIN"/>
    <property type="match status" value="1"/>
</dbReference>
<dbReference type="KEGG" id="cme:CYME_CMC057C"/>
<reference evidence="2 3" key="1">
    <citation type="journal article" date="2004" name="Nature">
        <title>Genome sequence of the ultrasmall unicellular red alga Cyanidioschyzon merolae 10D.</title>
        <authorList>
            <person name="Matsuzaki M."/>
            <person name="Misumi O."/>
            <person name="Shin-i T."/>
            <person name="Maruyama S."/>
            <person name="Takahara M."/>
            <person name="Miyagishima S."/>
            <person name="Mori T."/>
            <person name="Nishida K."/>
            <person name="Yagisawa F."/>
            <person name="Nishida K."/>
            <person name="Yoshida Y."/>
            <person name="Nishimura Y."/>
            <person name="Nakao S."/>
            <person name="Kobayashi T."/>
            <person name="Momoyama Y."/>
            <person name="Higashiyama T."/>
            <person name="Minoda A."/>
            <person name="Sano M."/>
            <person name="Nomoto H."/>
            <person name="Oishi K."/>
            <person name="Hayashi H."/>
            <person name="Ohta F."/>
            <person name="Nishizaka S."/>
            <person name="Haga S."/>
            <person name="Miura S."/>
            <person name="Morishita T."/>
            <person name="Kabeya Y."/>
            <person name="Terasawa K."/>
            <person name="Suzuki Y."/>
            <person name="Ishii Y."/>
            <person name="Asakawa S."/>
            <person name="Takano H."/>
            <person name="Ohta N."/>
            <person name="Kuroiwa H."/>
            <person name="Tanaka K."/>
            <person name="Shimizu N."/>
            <person name="Sugano S."/>
            <person name="Sato N."/>
            <person name="Nozaki H."/>
            <person name="Ogasawara N."/>
            <person name="Kohara Y."/>
            <person name="Kuroiwa T."/>
        </authorList>
    </citation>
    <scope>NUCLEOTIDE SEQUENCE [LARGE SCALE GENOMIC DNA]</scope>
    <source>
        <strain evidence="2 3">10D</strain>
    </source>
</reference>
<dbReference type="Pfam" id="PF13344">
    <property type="entry name" value="Hydrolase_6"/>
    <property type="match status" value="1"/>
</dbReference>
<keyword evidence="1" id="KW-0812">Transmembrane</keyword>
<dbReference type="InterPro" id="IPR023214">
    <property type="entry name" value="HAD_sf"/>
</dbReference>
<keyword evidence="1" id="KW-1133">Transmembrane helix</keyword>
<evidence type="ECO:0000256" key="1">
    <source>
        <dbReference type="SAM" id="Phobius"/>
    </source>
</evidence>
<dbReference type="HOGENOM" id="CLU_043473_2_1_1"/>
<sequence length="424" mass="47518">MILFKTRFFWHNLHVTRRLHRAAGLLVSARQLHLRIDMSALRVRALAVHPLCTMFVLAYAILPGIADVLARRKYDAVVLDQFGVLHDGKRAYPFAIDCVRELHRRHVPCVVASNSSRLREDCLEQLESLGFRREWFAGAVTSGQLTQDALLELRQALRNRQREEPPATRVFHTNWTDRGRATLPSRKPDNLTYDYKPVGMRVEDAELVVTHGTEGVTQEDGQTVAPLPYATLVSLLRECARRQLPLWCSNPDLVTVVGGVNYVMPGSLAQAYEKMLADEDVDAETIRQLVLRFGKPELPVYETVHRILGLEPVWRKPPTMVHQSTATRAKSVTEDKTGASTRLLAIGDSLLHDILGGHNAGMDTVLVAGGIYAREFFGIPADAESAASIVLQNKCEIKAAAVEYLLHHFDSPVTPSFVTAYFRW</sequence>
<dbReference type="Pfam" id="PF13242">
    <property type="entry name" value="Hydrolase_like"/>
    <property type="match status" value="1"/>
</dbReference>
<keyword evidence="3" id="KW-1185">Reference proteome</keyword>